<dbReference type="SUPFAM" id="SSF53955">
    <property type="entry name" value="Lysozyme-like"/>
    <property type="match status" value="1"/>
</dbReference>
<protein>
    <recommendedName>
        <fullName evidence="2">Transglycosylase SLT domain-containing protein</fullName>
    </recommendedName>
</protein>
<dbReference type="Proteomes" id="UP000178176">
    <property type="component" value="Unassembled WGS sequence"/>
</dbReference>
<dbReference type="Gene3D" id="1.10.530.10">
    <property type="match status" value="1"/>
</dbReference>
<dbReference type="InterPro" id="IPR008258">
    <property type="entry name" value="Transglycosylase_SLT_dom_1"/>
</dbReference>
<evidence type="ECO:0000313" key="3">
    <source>
        <dbReference type="EMBL" id="OGC92223.1"/>
    </source>
</evidence>
<gene>
    <name evidence="3" type="ORF">A2876_04325</name>
</gene>
<evidence type="ECO:0000256" key="1">
    <source>
        <dbReference type="SAM" id="MobiDB-lite"/>
    </source>
</evidence>
<comment type="caution">
    <text evidence="3">The sequence shown here is derived from an EMBL/GenBank/DDBJ whole genome shotgun (WGS) entry which is preliminary data.</text>
</comment>
<reference evidence="3 4" key="1">
    <citation type="journal article" date="2016" name="Nat. Commun.">
        <title>Thousands of microbial genomes shed light on interconnected biogeochemical processes in an aquifer system.</title>
        <authorList>
            <person name="Anantharaman K."/>
            <person name="Brown C.T."/>
            <person name="Hug L.A."/>
            <person name="Sharon I."/>
            <person name="Castelle C.J."/>
            <person name="Probst A.J."/>
            <person name="Thomas B.C."/>
            <person name="Singh A."/>
            <person name="Wilkins M.J."/>
            <person name="Karaoz U."/>
            <person name="Brodie E.L."/>
            <person name="Williams K.H."/>
            <person name="Hubbard S.S."/>
            <person name="Banfield J.F."/>
        </authorList>
    </citation>
    <scope>NUCLEOTIDE SEQUENCE [LARGE SCALE GENOMIC DNA]</scope>
</reference>
<dbReference type="AlphaFoldDB" id="A0A1F4YG55"/>
<evidence type="ECO:0000259" key="2">
    <source>
        <dbReference type="Pfam" id="PF01464"/>
    </source>
</evidence>
<evidence type="ECO:0000313" key="4">
    <source>
        <dbReference type="Proteomes" id="UP000178176"/>
    </source>
</evidence>
<feature type="compositionally biased region" description="Pro residues" evidence="1">
    <location>
        <begin position="39"/>
        <end position="67"/>
    </location>
</feature>
<organism evidence="3 4">
    <name type="scientific">Candidatus Amesbacteria bacterium RIFCSPHIGHO2_01_FULL_48_32b</name>
    <dbReference type="NCBI Taxonomy" id="1797253"/>
    <lineage>
        <taxon>Bacteria</taxon>
        <taxon>Candidatus Amesiibacteriota</taxon>
    </lineage>
</organism>
<dbReference type="Pfam" id="PF01464">
    <property type="entry name" value="SLT"/>
    <property type="match status" value="1"/>
</dbReference>
<dbReference type="EMBL" id="MEXH01000020">
    <property type="protein sequence ID" value="OGC92223.1"/>
    <property type="molecule type" value="Genomic_DNA"/>
</dbReference>
<feature type="region of interest" description="Disordered" evidence="1">
    <location>
        <begin position="33"/>
        <end position="67"/>
    </location>
</feature>
<sequence>MTYKTPLILAALVATFLGHRQLTSGKVLSQTAEVTPTAVPSPTPSPTLTPTPTFTPRPTRVPTPIPQPQFTPEQIYSFTQKYGGQYGVDSNVIRHIALCESTFDPLARNYIYAGLFQFDARTWKVYRQKMGEDPHPDLRYHAEEAVQTAAFALSLGQGRIWPNCQP</sequence>
<proteinExistence type="predicted"/>
<feature type="domain" description="Transglycosylase SLT" evidence="2">
    <location>
        <begin position="80"/>
        <end position="153"/>
    </location>
</feature>
<name>A0A1F4YG55_9BACT</name>
<dbReference type="InterPro" id="IPR023346">
    <property type="entry name" value="Lysozyme-like_dom_sf"/>
</dbReference>
<accession>A0A1F4YG55</accession>